<evidence type="ECO:0000313" key="3">
    <source>
        <dbReference type="Proteomes" id="UP000677228"/>
    </source>
</evidence>
<comment type="caution">
    <text evidence="1">The sequence shown here is derived from an EMBL/GenBank/DDBJ whole genome shotgun (WGS) entry which is preliminary data.</text>
</comment>
<protein>
    <submittedName>
        <fullName evidence="1">Uncharacterized protein</fullName>
    </submittedName>
</protein>
<dbReference type="EMBL" id="CAJNOK010017964">
    <property type="protein sequence ID" value="CAF1273608.1"/>
    <property type="molecule type" value="Genomic_DNA"/>
</dbReference>
<dbReference type="EMBL" id="CAJOBA010039525">
    <property type="protein sequence ID" value="CAF4078868.1"/>
    <property type="molecule type" value="Genomic_DNA"/>
</dbReference>
<organism evidence="1 3">
    <name type="scientific">Didymodactylos carnosus</name>
    <dbReference type="NCBI Taxonomy" id="1234261"/>
    <lineage>
        <taxon>Eukaryota</taxon>
        <taxon>Metazoa</taxon>
        <taxon>Spiralia</taxon>
        <taxon>Gnathifera</taxon>
        <taxon>Rotifera</taxon>
        <taxon>Eurotatoria</taxon>
        <taxon>Bdelloidea</taxon>
        <taxon>Philodinida</taxon>
        <taxon>Philodinidae</taxon>
        <taxon>Didymodactylos</taxon>
    </lineage>
</organism>
<evidence type="ECO:0000313" key="1">
    <source>
        <dbReference type="EMBL" id="CAF1273608.1"/>
    </source>
</evidence>
<dbReference type="AlphaFoldDB" id="A0A8S2EPQ5"/>
<dbReference type="Proteomes" id="UP000677228">
    <property type="component" value="Unassembled WGS sequence"/>
</dbReference>
<dbReference type="Proteomes" id="UP000682733">
    <property type="component" value="Unassembled WGS sequence"/>
</dbReference>
<accession>A0A8S2EPQ5</accession>
<name>A0A8S2EPQ5_9BILA</name>
<sequence>QYKAGDDDVLRIICQIENELEPILHENDMNVPDEHEKRIKFLLGILTSVSDITAYFPSLAKQLMDEVLQQRHS</sequence>
<evidence type="ECO:0000313" key="2">
    <source>
        <dbReference type="EMBL" id="CAF4078868.1"/>
    </source>
</evidence>
<proteinExistence type="predicted"/>
<reference evidence="1" key="1">
    <citation type="submission" date="2021-02" db="EMBL/GenBank/DDBJ databases">
        <authorList>
            <person name="Nowell W R."/>
        </authorList>
    </citation>
    <scope>NUCLEOTIDE SEQUENCE</scope>
</reference>
<feature type="non-terminal residue" evidence="1">
    <location>
        <position position="1"/>
    </location>
</feature>
<gene>
    <name evidence="1" type="ORF">OVA965_LOCUS27305</name>
    <name evidence="2" type="ORF">TMI583_LOCUS28050</name>
</gene>